<feature type="transmembrane region" description="Helical" evidence="17">
    <location>
        <begin position="1124"/>
        <end position="1142"/>
    </location>
</feature>
<dbReference type="EMBL" id="CH476597">
    <property type="protein sequence ID" value="EAU36304.1"/>
    <property type="molecule type" value="Genomic_DNA"/>
</dbReference>
<dbReference type="InterPro" id="IPR056120">
    <property type="entry name" value="DUF7703"/>
</dbReference>
<evidence type="ECO:0000256" key="1">
    <source>
        <dbReference type="ARBA" id="ARBA00001947"/>
    </source>
</evidence>
<feature type="transmembrane region" description="Helical" evidence="17">
    <location>
        <begin position="508"/>
        <end position="529"/>
    </location>
</feature>
<dbReference type="SUPFAM" id="SSF53187">
    <property type="entry name" value="Zn-dependent exopeptidases"/>
    <property type="match status" value="1"/>
</dbReference>
<dbReference type="PANTHER" id="PTHR37013:SF3">
    <property type="entry name" value="INTEGRAL MEMBRANE PROTEIN (AFU_ORTHOLOGUE AFUA_1G05950)"/>
    <property type="match status" value="1"/>
</dbReference>
<evidence type="ECO:0000256" key="4">
    <source>
        <dbReference type="ARBA" id="ARBA00010918"/>
    </source>
</evidence>
<feature type="transmembrane region" description="Helical" evidence="17">
    <location>
        <begin position="535"/>
        <end position="555"/>
    </location>
</feature>
<feature type="transmembrane region" description="Helical" evidence="17">
    <location>
        <begin position="12"/>
        <end position="36"/>
    </location>
</feature>
<organism evidence="22 23">
    <name type="scientific">Aspergillus terreus (strain NIH 2624 / FGSC A1156)</name>
    <dbReference type="NCBI Taxonomy" id="341663"/>
    <lineage>
        <taxon>Eukaryota</taxon>
        <taxon>Fungi</taxon>
        <taxon>Dikarya</taxon>
        <taxon>Ascomycota</taxon>
        <taxon>Pezizomycotina</taxon>
        <taxon>Eurotiomycetes</taxon>
        <taxon>Eurotiomycetidae</taxon>
        <taxon>Eurotiales</taxon>
        <taxon>Aspergillaceae</taxon>
        <taxon>Aspergillus</taxon>
        <taxon>Aspergillus subgen. Circumdati</taxon>
    </lineage>
</organism>
<dbReference type="InterPro" id="IPR048024">
    <property type="entry name" value="Fxna-like_M28_dom"/>
</dbReference>
<dbReference type="FunFam" id="3.40.630.10:FF:000057">
    <property type="entry name" value="Vacuolar membrane protease"/>
    <property type="match status" value="1"/>
</dbReference>
<dbReference type="PANTHER" id="PTHR37013">
    <property type="entry name" value="INTEGRAL MEMBRANE PROTEIN (AFU_ORTHOLOGUE AFUA_1G05950)-RELATED"/>
    <property type="match status" value="1"/>
</dbReference>
<evidence type="ECO:0000259" key="21">
    <source>
        <dbReference type="Pfam" id="PF24802"/>
    </source>
</evidence>
<dbReference type="GO" id="GO:0046872">
    <property type="term" value="F:metal ion binding"/>
    <property type="evidence" value="ECO:0007669"/>
    <property type="project" value="UniProtKB-KW"/>
</dbReference>
<reference evidence="23" key="1">
    <citation type="submission" date="2005-09" db="EMBL/GenBank/DDBJ databases">
        <title>Annotation of the Aspergillus terreus NIH2624 genome.</title>
        <authorList>
            <person name="Birren B.W."/>
            <person name="Lander E.S."/>
            <person name="Galagan J.E."/>
            <person name="Nusbaum C."/>
            <person name="Devon K."/>
            <person name="Henn M."/>
            <person name="Ma L.-J."/>
            <person name="Jaffe D.B."/>
            <person name="Butler J."/>
            <person name="Alvarez P."/>
            <person name="Gnerre S."/>
            <person name="Grabherr M."/>
            <person name="Kleber M."/>
            <person name="Mauceli E.W."/>
            <person name="Brockman W."/>
            <person name="Rounsley S."/>
            <person name="Young S.K."/>
            <person name="LaButti K."/>
            <person name="Pushparaj V."/>
            <person name="DeCaprio D."/>
            <person name="Crawford M."/>
            <person name="Koehrsen M."/>
            <person name="Engels R."/>
            <person name="Montgomery P."/>
            <person name="Pearson M."/>
            <person name="Howarth C."/>
            <person name="Larson L."/>
            <person name="Luoma S."/>
            <person name="White J."/>
            <person name="Alvarado L."/>
            <person name="Kodira C.D."/>
            <person name="Zeng Q."/>
            <person name="Oleary S."/>
            <person name="Yandava C."/>
            <person name="Denning D.W."/>
            <person name="Nierman W.C."/>
            <person name="Milne T."/>
            <person name="Madden K."/>
        </authorList>
    </citation>
    <scope>NUCLEOTIDE SEQUENCE [LARGE SCALE GENOMIC DNA]</scope>
    <source>
        <strain evidence="23">NIH 2624 / FGSC A1156</strain>
    </source>
</reference>
<dbReference type="InterPro" id="IPR053976">
    <property type="entry name" value="PFF1_TM"/>
</dbReference>
<evidence type="ECO:0000313" key="23">
    <source>
        <dbReference type="Proteomes" id="UP000007963"/>
    </source>
</evidence>
<dbReference type="EC" id="3.4.-.-" evidence="15"/>
<dbReference type="STRING" id="341663.Q0CTF4"/>
<evidence type="ECO:0000256" key="6">
    <source>
        <dbReference type="ARBA" id="ARBA00022670"/>
    </source>
</evidence>
<evidence type="ECO:0000256" key="12">
    <source>
        <dbReference type="ARBA" id="ARBA00023049"/>
    </source>
</evidence>
<dbReference type="GeneID" id="4318048"/>
<evidence type="ECO:0000256" key="5">
    <source>
        <dbReference type="ARBA" id="ARBA00022554"/>
    </source>
</evidence>
<comment type="function">
    <text evidence="2">May be involved in vacuolar sorting and osmoregulation.</text>
</comment>
<feature type="domain" description="Vacuolar membrane protease C-terminal" evidence="19">
    <location>
        <begin position="749"/>
        <end position="940"/>
    </location>
</feature>
<dbReference type="eggNOG" id="KOG2194">
    <property type="taxonomic scope" value="Eukaryota"/>
</dbReference>
<evidence type="ECO:0000256" key="17">
    <source>
        <dbReference type="SAM" id="Phobius"/>
    </source>
</evidence>
<evidence type="ECO:0000259" key="19">
    <source>
        <dbReference type="Pfam" id="PF22250"/>
    </source>
</evidence>
<dbReference type="RefSeq" id="XP_001212208.1">
    <property type="nucleotide sequence ID" value="XM_001212208.1"/>
</dbReference>
<proteinExistence type="inferred from homology"/>
<dbReference type="HOGENOM" id="CLU_252363_0_0_1"/>
<feature type="transmembrane region" description="Helical" evidence="17">
    <location>
        <begin position="442"/>
        <end position="464"/>
    </location>
</feature>
<evidence type="ECO:0000256" key="11">
    <source>
        <dbReference type="ARBA" id="ARBA00022989"/>
    </source>
</evidence>
<dbReference type="InterPro" id="IPR053975">
    <property type="entry name" value="PFF1_C"/>
</dbReference>
<feature type="transmembrane region" description="Helical" evidence="17">
    <location>
        <begin position="1189"/>
        <end position="1214"/>
    </location>
</feature>
<evidence type="ECO:0000259" key="18">
    <source>
        <dbReference type="Pfam" id="PF04389"/>
    </source>
</evidence>
<evidence type="ECO:0000256" key="16">
    <source>
        <dbReference type="SAM" id="MobiDB-lite"/>
    </source>
</evidence>
<feature type="compositionally biased region" description="Polar residues" evidence="16">
    <location>
        <begin position="1396"/>
        <end position="1411"/>
    </location>
</feature>
<dbReference type="OrthoDB" id="10257471at2759"/>
<feature type="transmembrane region" description="Helical" evidence="17">
    <location>
        <begin position="391"/>
        <end position="413"/>
    </location>
</feature>
<comment type="similarity">
    <text evidence="4 15">Belongs to the peptidase M28 family.</text>
</comment>
<dbReference type="Pfam" id="PF22250">
    <property type="entry name" value="PFF1_C"/>
    <property type="match status" value="1"/>
</dbReference>
<feature type="domain" description="DUF7703" evidence="21">
    <location>
        <begin position="1094"/>
        <end position="1327"/>
    </location>
</feature>
<evidence type="ECO:0000256" key="14">
    <source>
        <dbReference type="ARBA" id="ARBA00023180"/>
    </source>
</evidence>
<dbReference type="Gene3D" id="3.40.630.10">
    <property type="entry name" value="Zn peptidases"/>
    <property type="match status" value="1"/>
</dbReference>
<evidence type="ECO:0000256" key="13">
    <source>
        <dbReference type="ARBA" id="ARBA00023136"/>
    </source>
</evidence>
<evidence type="ECO:0000256" key="3">
    <source>
        <dbReference type="ARBA" id="ARBA00004128"/>
    </source>
</evidence>
<evidence type="ECO:0000256" key="2">
    <source>
        <dbReference type="ARBA" id="ARBA00003273"/>
    </source>
</evidence>
<evidence type="ECO:0000313" key="22">
    <source>
        <dbReference type="EMBL" id="EAU36304.1"/>
    </source>
</evidence>
<feature type="compositionally biased region" description="Acidic residues" evidence="16">
    <location>
        <begin position="592"/>
        <end position="602"/>
    </location>
</feature>
<keyword evidence="10 15" id="KW-0862">Zinc</keyword>
<name>Q0CTF4_ASPTN</name>
<keyword evidence="13 17" id="KW-0472">Membrane</keyword>
<keyword evidence="11 17" id="KW-1133">Transmembrane helix</keyword>
<keyword evidence="7 17" id="KW-0812">Transmembrane</keyword>
<dbReference type="GO" id="GO:0006508">
    <property type="term" value="P:proteolysis"/>
    <property type="evidence" value="ECO:0007669"/>
    <property type="project" value="UniProtKB-KW"/>
</dbReference>
<feature type="transmembrane region" description="Helical" evidence="17">
    <location>
        <begin position="657"/>
        <end position="682"/>
    </location>
</feature>
<comment type="cofactor">
    <cofactor evidence="1">
        <name>Zn(2+)</name>
        <dbReference type="ChEBI" id="CHEBI:29105"/>
    </cofactor>
</comment>
<keyword evidence="12" id="KW-0482">Metalloprotease</keyword>
<feature type="domain" description="Peptidase M28" evidence="18">
    <location>
        <begin position="166"/>
        <end position="342"/>
    </location>
</feature>
<dbReference type="Proteomes" id="UP000007963">
    <property type="component" value="Unassembled WGS sequence"/>
</dbReference>
<dbReference type="Pfam" id="PF04389">
    <property type="entry name" value="Peptidase_M28"/>
    <property type="match status" value="1"/>
</dbReference>
<dbReference type="Pfam" id="PF22251">
    <property type="entry name" value="PFF1_TM"/>
    <property type="match status" value="1"/>
</dbReference>
<feature type="region of interest" description="Disordered" evidence="16">
    <location>
        <begin position="572"/>
        <end position="610"/>
    </location>
</feature>
<feature type="transmembrane region" description="Helical" evidence="17">
    <location>
        <begin position="1154"/>
        <end position="1177"/>
    </location>
</feature>
<feature type="region of interest" description="Disordered" evidence="16">
    <location>
        <begin position="1393"/>
        <end position="1432"/>
    </location>
</feature>
<dbReference type="InterPro" id="IPR007484">
    <property type="entry name" value="Peptidase_M28"/>
</dbReference>
<evidence type="ECO:0000256" key="15">
    <source>
        <dbReference type="RuleBase" id="RU361240"/>
    </source>
</evidence>
<comment type="subcellular location">
    <subcellularLocation>
        <location evidence="3">Vacuole membrane</location>
        <topology evidence="3">Multi-pass membrane protein</topology>
    </subcellularLocation>
</comment>
<feature type="transmembrane region" description="Helical" evidence="17">
    <location>
        <begin position="694"/>
        <end position="715"/>
    </location>
</feature>
<accession>Q0CTF4</accession>
<keyword evidence="14" id="KW-0325">Glycoprotein</keyword>
<keyword evidence="9 15" id="KW-0378">Hydrolase</keyword>
<keyword evidence="6 15" id="KW-0645">Protease</keyword>
<dbReference type="GO" id="GO:0008237">
    <property type="term" value="F:metallopeptidase activity"/>
    <property type="evidence" value="ECO:0007669"/>
    <property type="project" value="UniProtKB-KW"/>
</dbReference>
<dbReference type="Pfam" id="PF24802">
    <property type="entry name" value="DUF7703"/>
    <property type="match status" value="1"/>
</dbReference>
<evidence type="ECO:0000259" key="20">
    <source>
        <dbReference type="Pfam" id="PF22251"/>
    </source>
</evidence>
<evidence type="ECO:0000256" key="9">
    <source>
        <dbReference type="ARBA" id="ARBA00022801"/>
    </source>
</evidence>
<sequence>MASLKLSRANPLAFTPWPVTVITSLVYLALVIPLLVVHHVVPPPPSSNPRGLDIAEAWADLQDLTRGFRPYNSHQNDIVHEWLRNRIKGILEATPSEAAYRALDEEKPDVFVFDDQTSNLTFTGNTISDANIGVYFEGINILVYIRGSEDDQDKWWETPHGAPSGRGGVLVNAHYDSVSTGLGATDDGVGVVTCLQLIKYFTTPGHAPRRGLVVLFNNGEEDFLNGARVYSQHPISKLPHTFLNLEGAGAGGRATLFRSSDTEVTRAYMKSQHPFGSVLSANGFETGLIRSQTDYVVFQGDMGLRGLDVAFMEPRARYHTDQDDTRHTSKASLWHMLSAAVATTSGLVSDSSDRFDGPAKNEGQIASGTGTEAVWFDLFGSTFVVFQLHTLFALSVTLLIVAPLVLLITSVALSRADKMYLFRSSAKTEDGMVVSLRGTRGFFRFPFLFAVPTVITVALAYLVTKVNPYIIHSSEYAVWSMMLSVWVFLAWFVARVADFARPSAFHRVYTLTWMFVLTWVLLVVATVYGNRWGLSGGYFAFFVFAGTFVATWIAYLELFSLPRKSDYAGQLTGTSRRGSAYDSRQGVGSGGDGEEEEDEEPTESTSLLGSGQRTTFANYVRVGGDAEHHASGETEESDPNVYGREQRWSAHMPRWTWLLQLILVVPLVLIFIGPIALLLTSAIHQTGQDGGSSLFIYIAIAALTTLLLTPLLPFVHRYTYHIPMFLLAVFVGTLIYNLSAFPFSANNRLKLFFIQQVDLDAGTNRASLTGVAPFVEDVAQGLPSVAGQNVTCDWLRDRLQCSWDGLTPQVVDETKLADWVSFTASRSAEKRTPAARFRVSGKDTRACKLVFDTPVSKFEVADSAYDARFPLESPNGTREIRLWSREWAHTWTVDVEWPMDTADTELTGRAVCLWSDHNQPGLIPALDEVLAYAPVWVGVTYLYCPTHVWRGPSRHTWIRKGLDRTRVDSFLGSDLRTLLKLEYQNAPMFVGLRPLWYDGLWISGNSGIPRVLVVTSLGSRSVGVPWRIKMTSPGSHSHSHLIFLLSLPLLSSPLLPSPSPSLTSPPPCLIMASSRSPGNGITGGYTGDSIVVRIAIATLAGITWYNAIELIILVFVTFARYRGVYFWSLLISSSLGLIPYAIGFLLKFYRLADAWLSVTCITVGWYCMVTGQSVVLYSRLHLVLPNHRVLRRVLAMIIVNAVILHIPTTVLTYGSNLSSGRWAYIDGYNVMEKIQMTGFCIQEFILSALYIMETVRMLRLDPDPAKRKIMYQLVAINLIIIFMDLGLLVVEYKNLYIMETMIKGVVYSVKLKLEFAVLGKLVHLVRHHVWKTESATHPGTAPGEFPDFVDATRVTSDLTHAATAPAPRRRDHPYMDSDDVDIAMFEHSSHREAGTSEVSHSWSGDTQTCNLRDSDSWPRKPSSLYLKTSDPG</sequence>
<evidence type="ECO:0000256" key="7">
    <source>
        <dbReference type="ARBA" id="ARBA00022692"/>
    </source>
</evidence>
<feature type="transmembrane region" description="Helical" evidence="17">
    <location>
        <begin position="1273"/>
        <end position="1292"/>
    </location>
</feature>
<feature type="transmembrane region" description="Helical" evidence="17">
    <location>
        <begin position="722"/>
        <end position="743"/>
    </location>
</feature>
<evidence type="ECO:0000256" key="8">
    <source>
        <dbReference type="ARBA" id="ARBA00022723"/>
    </source>
</evidence>
<evidence type="ECO:0000256" key="10">
    <source>
        <dbReference type="ARBA" id="ARBA00022833"/>
    </source>
</evidence>
<dbReference type="VEuPathDB" id="FungiDB:ATEG_03030"/>
<gene>
    <name evidence="22" type="ORF">ATEG_03030</name>
</gene>
<feature type="transmembrane region" description="Helical" evidence="17">
    <location>
        <begin position="476"/>
        <end position="496"/>
    </location>
</feature>
<feature type="domain" description="Vacuolar membrane protease transmembrane" evidence="20">
    <location>
        <begin position="443"/>
        <end position="722"/>
    </location>
</feature>
<keyword evidence="5" id="KW-0926">Vacuole</keyword>
<feature type="transmembrane region" description="Helical" evidence="17">
    <location>
        <begin position="1094"/>
        <end position="1117"/>
    </location>
</feature>
<dbReference type="CDD" id="cd03875">
    <property type="entry name" value="M28_Fxna_like"/>
    <property type="match status" value="1"/>
</dbReference>
<keyword evidence="8 15" id="KW-0479">Metal-binding</keyword>
<dbReference type="GO" id="GO:0005774">
    <property type="term" value="C:vacuolar membrane"/>
    <property type="evidence" value="ECO:0007669"/>
    <property type="project" value="UniProtKB-SubCell"/>
</dbReference>
<protein>
    <recommendedName>
        <fullName evidence="15">Peptide hydrolase</fullName>
        <ecNumber evidence="15">3.4.-.-</ecNumber>
    </recommendedName>
</protein>